<dbReference type="Pfam" id="PF06055">
    <property type="entry name" value="ExoD"/>
    <property type="match status" value="1"/>
</dbReference>
<dbReference type="EMBL" id="AP029170">
    <property type="protein sequence ID" value="BFD46245.1"/>
    <property type="molecule type" value="Genomic_DNA"/>
</dbReference>
<accession>A0AAT9G909</accession>
<sequence>MFNIASKDKQLDRTTVSSVFYKLGQKEKKEKTRISELLVDFHENGLLLTILFFAIPVAIPLPYPPGFTTIVGIPLMILSMQMLLGFRQVSLPSKINNYQISNDILINISDKVVPKIKFVEKYIRPRFSFAASIYCEQFIGLISLICSIAISIPLPLTNAVPAQGITIMALGLLNRDGLTIVLGFITSIVGLIIAFIAISASWISIKYLFNLFF</sequence>
<gene>
    <name evidence="2" type="ORF">DMENIID0002_08910</name>
</gene>
<organism evidence="2">
    <name type="scientific">Candidatus Tisiphia endosymbiont of Sergentomyia squamirostris</name>
    <dbReference type="NCBI Taxonomy" id="3113639"/>
    <lineage>
        <taxon>Bacteria</taxon>
        <taxon>Pseudomonadati</taxon>
        <taxon>Pseudomonadota</taxon>
        <taxon>Alphaproteobacteria</taxon>
        <taxon>Rickettsiales</taxon>
        <taxon>Rickettsiaceae</taxon>
        <taxon>Rickettsieae</taxon>
        <taxon>Candidatus Tisiphia</taxon>
    </lineage>
</organism>
<dbReference type="PANTHER" id="PTHR41795">
    <property type="entry name" value="EXOPOLYSACCHARIDE SYNTHESIS PROTEIN"/>
    <property type="match status" value="1"/>
</dbReference>
<keyword evidence="1" id="KW-1133">Transmembrane helix</keyword>
<evidence type="ECO:0000313" key="2">
    <source>
        <dbReference type="EMBL" id="BFD46245.1"/>
    </source>
</evidence>
<keyword evidence="1" id="KW-0812">Transmembrane</keyword>
<protein>
    <recommendedName>
        <fullName evidence="3">Exopolysaccharide synthesis, ExoD family protein</fullName>
    </recommendedName>
</protein>
<feature type="transmembrane region" description="Helical" evidence="1">
    <location>
        <begin position="180"/>
        <end position="205"/>
    </location>
</feature>
<evidence type="ECO:0008006" key="3">
    <source>
        <dbReference type="Google" id="ProtNLM"/>
    </source>
</evidence>
<evidence type="ECO:0000256" key="1">
    <source>
        <dbReference type="SAM" id="Phobius"/>
    </source>
</evidence>
<proteinExistence type="predicted"/>
<dbReference type="PANTHER" id="PTHR41795:SF1">
    <property type="entry name" value="EXOPOLYSACCHARIDE SYNTHESIS PROTEIN"/>
    <property type="match status" value="1"/>
</dbReference>
<dbReference type="InterPro" id="IPR010331">
    <property type="entry name" value="ExoD"/>
</dbReference>
<dbReference type="PIRSF" id="PIRSF033239">
    <property type="entry name" value="ExoD"/>
    <property type="match status" value="1"/>
</dbReference>
<keyword evidence="1" id="KW-0472">Membrane</keyword>
<feature type="transmembrane region" description="Helical" evidence="1">
    <location>
        <begin position="37"/>
        <end position="59"/>
    </location>
</feature>
<feature type="transmembrane region" description="Helical" evidence="1">
    <location>
        <begin position="65"/>
        <end position="86"/>
    </location>
</feature>
<dbReference type="AlphaFoldDB" id="A0AAT9G909"/>
<feature type="transmembrane region" description="Helical" evidence="1">
    <location>
        <begin position="127"/>
        <end position="150"/>
    </location>
</feature>
<name>A0AAT9G909_9RICK</name>
<reference evidence="2" key="1">
    <citation type="submission" date="2024-01" db="EMBL/GenBank/DDBJ databases">
        <title>Sequencing the genomes of a sandfly, Sergentomyia squamirostris, and its two endosymbionts.</title>
        <authorList>
            <person name="Itokawa K."/>
            <person name="Sanjoba C."/>
        </authorList>
    </citation>
    <scope>NUCLEOTIDE SEQUENCE</scope>
    <source>
        <strain evidence="2">RiSSQ</strain>
    </source>
</reference>